<reference evidence="1 2" key="1">
    <citation type="submission" date="2020-08" db="EMBL/GenBank/DDBJ databases">
        <title>Genomic Encyclopedia of Type Strains, Phase IV (KMG-IV): sequencing the most valuable type-strain genomes for metagenomic binning, comparative biology and taxonomic classification.</title>
        <authorList>
            <person name="Goeker M."/>
        </authorList>
    </citation>
    <scope>NUCLEOTIDE SEQUENCE [LARGE SCALE GENOMIC DNA]</scope>
    <source>
        <strain evidence="1 2">DSM 25622</strain>
    </source>
</reference>
<comment type="caution">
    <text evidence="1">The sequence shown here is derived from an EMBL/GenBank/DDBJ whole genome shotgun (WGS) entry which is preliminary data.</text>
</comment>
<evidence type="ECO:0000313" key="1">
    <source>
        <dbReference type="EMBL" id="MBB5694429.1"/>
    </source>
</evidence>
<gene>
    <name evidence="1" type="ORF">FHS87_002475</name>
</gene>
<dbReference type="RefSeq" id="WP_184518537.1">
    <property type="nucleotide sequence ID" value="NZ_JACIJD010000010.1"/>
</dbReference>
<name>A0A840Y6N8_9PROT</name>
<evidence type="ECO:0000313" key="2">
    <source>
        <dbReference type="Proteomes" id="UP000580654"/>
    </source>
</evidence>
<sequence>MRPELEQLLRSRFPILYEHPLGRPEEDSTPFKPEIGDGWFAILLALSGVLDRHVSAAGLDRLQVVRIQSLPRGGLHCYVIGQDNFVRGAVNAAFHMSLAVSSLSGRPGRPMVNSDGETFILAPDEVDGHKPAPARFLEPYRAPIGAGRPQALTLLGRRWSCLVSKDIDVPAGWVDVADVVLSAFIDKPEQFDRLEAWRDGAVGQLVVGWDSVRGAASQAGAVAFAVSMAALVDPVTGASGPVDDAGTPEWWRRSNGASAAPPVPWGIYDSDGGWHSREDLVAGPTERHPSIGALVSATHGEIGGLQISLKPCVAQVMRQMASEGGSDGCADMLAKFLGISSAMPRQAIVDDRNGDTQAVDRGPEAINAEANETIRMHASAARAQLTTAAAAARGTGREEGLRAACWAVSAVLDSLGAEAASADRSTSDD</sequence>
<accession>A0A840Y6N8</accession>
<dbReference type="EMBL" id="JACIJD010000010">
    <property type="protein sequence ID" value="MBB5694429.1"/>
    <property type="molecule type" value="Genomic_DNA"/>
</dbReference>
<proteinExistence type="predicted"/>
<protein>
    <submittedName>
        <fullName evidence="1">Uncharacterized protein</fullName>
    </submittedName>
</protein>
<organism evidence="1 2">
    <name type="scientific">Muricoccus pecuniae</name>
    <dbReference type="NCBI Taxonomy" id="693023"/>
    <lineage>
        <taxon>Bacteria</taxon>
        <taxon>Pseudomonadati</taxon>
        <taxon>Pseudomonadota</taxon>
        <taxon>Alphaproteobacteria</taxon>
        <taxon>Acetobacterales</taxon>
        <taxon>Roseomonadaceae</taxon>
        <taxon>Muricoccus</taxon>
    </lineage>
</organism>
<dbReference type="Proteomes" id="UP000580654">
    <property type="component" value="Unassembled WGS sequence"/>
</dbReference>
<dbReference type="AlphaFoldDB" id="A0A840Y6N8"/>
<keyword evidence="2" id="KW-1185">Reference proteome</keyword>